<dbReference type="AlphaFoldDB" id="A0A8X6WLG5"/>
<dbReference type="EMBL" id="BMAU01021438">
    <property type="protein sequence ID" value="GFY36895.1"/>
    <property type="molecule type" value="Genomic_DNA"/>
</dbReference>
<proteinExistence type="predicted"/>
<name>A0A8X6WLG5_TRICX</name>
<feature type="region of interest" description="Disordered" evidence="1">
    <location>
        <begin position="1"/>
        <end position="43"/>
    </location>
</feature>
<protein>
    <submittedName>
        <fullName evidence="2">Uncharacterized protein</fullName>
    </submittedName>
</protein>
<evidence type="ECO:0000313" key="3">
    <source>
        <dbReference type="Proteomes" id="UP000887159"/>
    </source>
</evidence>
<sequence>MSTFKFLEPLTSKPRTNALSNPEESISAPDVSKSSSSTQAQLLPSTSSIATSITQSFNHLFLHLMMHLPTMICSPVLNHHPQSYPLPHPSPLLNHALILIQYRMPRKYQKLEQGKEKKNTEKKRMTQ</sequence>
<feature type="compositionally biased region" description="Polar residues" evidence="1">
    <location>
        <begin position="13"/>
        <end position="24"/>
    </location>
</feature>
<organism evidence="2 3">
    <name type="scientific">Trichonephila clavipes</name>
    <name type="common">Golden silk orbweaver</name>
    <name type="synonym">Nephila clavipes</name>
    <dbReference type="NCBI Taxonomy" id="2585209"/>
    <lineage>
        <taxon>Eukaryota</taxon>
        <taxon>Metazoa</taxon>
        <taxon>Ecdysozoa</taxon>
        <taxon>Arthropoda</taxon>
        <taxon>Chelicerata</taxon>
        <taxon>Arachnida</taxon>
        <taxon>Araneae</taxon>
        <taxon>Araneomorphae</taxon>
        <taxon>Entelegynae</taxon>
        <taxon>Araneoidea</taxon>
        <taxon>Nephilidae</taxon>
        <taxon>Trichonephila</taxon>
    </lineage>
</organism>
<feature type="compositionally biased region" description="Polar residues" evidence="1">
    <location>
        <begin position="32"/>
        <end position="43"/>
    </location>
</feature>
<reference evidence="2" key="1">
    <citation type="submission" date="2020-08" db="EMBL/GenBank/DDBJ databases">
        <title>Multicomponent nature underlies the extraordinary mechanical properties of spider dragline silk.</title>
        <authorList>
            <person name="Kono N."/>
            <person name="Nakamura H."/>
            <person name="Mori M."/>
            <person name="Yoshida Y."/>
            <person name="Ohtoshi R."/>
            <person name="Malay A.D."/>
            <person name="Moran D.A.P."/>
            <person name="Tomita M."/>
            <person name="Numata K."/>
            <person name="Arakawa K."/>
        </authorList>
    </citation>
    <scope>NUCLEOTIDE SEQUENCE</scope>
</reference>
<evidence type="ECO:0000256" key="1">
    <source>
        <dbReference type="SAM" id="MobiDB-lite"/>
    </source>
</evidence>
<dbReference type="Proteomes" id="UP000887159">
    <property type="component" value="Unassembled WGS sequence"/>
</dbReference>
<keyword evidence="3" id="KW-1185">Reference proteome</keyword>
<evidence type="ECO:0000313" key="2">
    <source>
        <dbReference type="EMBL" id="GFY36895.1"/>
    </source>
</evidence>
<gene>
    <name evidence="2" type="ORF">TNCV_2568571</name>
</gene>
<accession>A0A8X6WLG5</accession>
<comment type="caution">
    <text evidence="2">The sequence shown here is derived from an EMBL/GenBank/DDBJ whole genome shotgun (WGS) entry which is preliminary data.</text>
</comment>